<dbReference type="InterPro" id="IPR001005">
    <property type="entry name" value="SANT/Myb"/>
</dbReference>
<proteinExistence type="predicted"/>
<dbReference type="PANTHER" id="PTHR46872">
    <property type="entry name" value="DNA BINDING PROTEIN"/>
    <property type="match status" value="1"/>
</dbReference>
<dbReference type="EMBL" id="JAEACU010000004">
    <property type="protein sequence ID" value="KAH7532707.1"/>
    <property type="molecule type" value="Genomic_DNA"/>
</dbReference>
<evidence type="ECO:0000313" key="2">
    <source>
        <dbReference type="Proteomes" id="UP000813462"/>
    </source>
</evidence>
<dbReference type="CDD" id="cd00167">
    <property type="entry name" value="SANT"/>
    <property type="match status" value="1"/>
</dbReference>
<sequence length="480" mass="53873">MINKRPFGDEDSYEVACKHQRQLECTDELSPAVGVISCQNITTDDEGDSNVRKFQDETRFSSDLVTDVSKETYKEQPDVAVSGSISQFLRVNSCIAEAEVGSEPVAHLSFFPGYFEHGHHLKALLQSDEMYSSPVDYPPRKPVSIGPEHQACVPEWDQSGSNSSDPSVKSDLQTNFLPVLDLGFMNDRDEVRMMGTCVIPMPGLEASPNHCFENDGSKNDCSCLDKGSVCCVKQHITEAREKLRENIGRELFEELGFCEMGEDIAKQWTEDEEHTFLEVVLSNPASLGKNFWDHLPVVLPSRTHKELVSYYFNVFMLRKRGEQNRFDPLNIDSDNDEWQKNELQMPEDDEDSVVESPINEVAPAYYQEDHLEECHGDTEERDELDACKEGAHVVCRVGTDEEDGGDVDDVSGACMKNSPGDCGGDCETKLLCKIPSDNTEDYDIQDDSCTSYEYQRDRVDLCGPLDEGIQATDVRNCSVE</sequence>
<dbReference type="AlphaFoldDB" id="A0A978VHY8"/>
<protein>
    <recommendedName>
        <fullName evidence="3">AT-rich interactive domain-containing protein 2-like</fullName>
    </recommendedName>
</protein>
<evidence type="ECO:0000313" key="1">
    <source>
        <dbReference type="EMBL" id="KAH7532707.1"/>
    </source>
</evidence>
<dbReference type="OrthoDB" id="1908944at2759"/>
<evidence type="ECO:0008006" key="3">
    <source>
        <dbReference type="Google" id="ProtNLM"/>
    </source>
</evidence>
<reference evidence="1" key="1">
    <citation type="journal article" date="2021" name="Front. Plant Sci.">
        <title>Chromosome-Scale Genome Assembly for Chinese Sour Jujube and Insights Into Its Genome Evolution and Domestication Signature.</title>
        <authorList>
            <person name="Shen L.-Y."/>
            <person name="Luo H."/>
            <person name="Wang X.-L."/>
            <person name="Wang X.-M."/>
            <person name="Qiu X.-J."/>
            <person name="Liu H."/>
            <person name="Zhou S.-S."/>
            <person name="Jia K.-H."/>
            <person name="Nie S."/>
            <person name="Bao Y.-T."/>
            <person name="Zhang R.-G."/>
            <person name="Yun Q.-Z."/>
            <person name="Chai Y.-H."/>
            <person name="Lu J.-Y."/>
            <person name="Li Y."/>
            <person name="Zhao S.-W."/>
            <person name="Mao J.-F."/>
            <person name="Jia S.-G."/>
            <person name="Mao Y.-M."/>
        </authorList>
    </citation>
    <scope>NUCLEOTIDE SEQUENCE</scope>
    <source>
        <strain evidence="1">AT0</strain>
        <tissue evidence="1">Leaf</tissue>
    </source>
</reference>
<comment type="caution">
    <text evidence="1">The sequence shown here is derived from an EMBL/GenBank/DDBJ whole genome shotgun (WGS) entry which is preliminary data.</text>
</comment>
<accession>A0A978VHY8</accession>
<name>A0A978VHY8_ZIZJJ</name>
<organism evidence="1 2">
    <name type="scientific">Ziziphus jujuba var. spinosa</name>
    <dbReference type="NCBI Taxonomy" id="714518"/>
    <lineage>
        <taxon>Eukaryota</taxon>
        <taxon>Viridiplantae</taxon>
        <taxon>Streptophyta</taxon>
        <taxon>Embryophyta</taxon>
        <taxon>Tracheophyta</taxon>
        <taxon>Spermatophyta</taxon>
        <taxon>Magnoliopsida</taxon>
        <taxon>eudicotyledons</taxon>
        <taxon>Gunneridae</taxon>
        <taxon>Pentapetalae</taxon>
        <taxon>rosids</taxon>
        <taxon>fabids</taxon>
        <taxon>Rosales</taxon>
        <taxon>Rhamnaceae</taxon>
        <taxon>Paliureae</taxon>
        <taxon>Ziziphus</taxon>
    </lineage>
</organism>
<dbReference type="PANTHER" id="PTHR46872:SF4">
    <property type="entry name" value="MYB-LIKE DOMAIN-CONTAINING PROTEIN"/>
    <property type="match status" value="1"/>
</dbReference>
<dbReference type="Proteomes" id="UP000813462">
    <property type="component" value="Unassembled WGS sequence"/>
</dbReference>
<gene>
    <name evidence="1" type="ORF">FEM48_Zijuj04G0050900</name>
</gene>